<dbReference type="EMBL" id="JBJQND010000008">
    <property type="protein sequence ID" value="KAL3868240.1"/>
    <property type="molecule type" value="Genomic_DNA"/>
</dbReference>
<dbReference type="AlphaFoldDB" id="A0ABD3W6P4"/>
<sequence length="390" mass="44360">MAMSFSFLICYLLLSIANEGHAATWSDLSAEIEKLLAIHDFDDSTGIIDINTYFSMQWTEEVYFNAHGSTAPNTSVTISASSIWKTSLILVRIHLKSSKCELTENVIFKASCKPNDILYPFDIHECSLTLTARAYTSSELTLIVSSFREDYFEKSVSWSLRDKYSDTLIQDSKSIAKFQIIIRRKAANYVLNYLVPVAILSGLNPFVFILTRRSGERAGFSVTCFLAFVVLMNTTVPSSKQSSLLMYYLNGVMITSASITLTVCFTVAIDENLKRIAKDCRLCCNRCRLNQVTTENQQEQRSDEDGANYKTAICCDVTDCIYCMCCICHMCKSRKCTKKLKWDRVRDMVDVSFFYFFLIIEVGLFITFITIMGRQYSAEIEKLNLEHPNT</sequence>
<evidence type="ECO:0000256" key="5">
    <source>
        <dbReference type="SAM" id="Phobius"/>
    </source>
</evidence>
<keyword evidence="2 5" id="KW-0812">Transmembrane</keyword>
<feature type="transmembrane region" description="Helical" evidence="5">
    <location>
        <begin position="218"/>
        <end position="236"/>
    </location>
</feature>
<comment type="subcellular location">
    <subcellularLocation>
        <location evidence="1">Membrane</location>
        <topology evidence="1">Multi-pass membrane protein</topology>
    </subcellularLocation>
</comment>
<keyword evidence="3 5" id="KW-1133">Transmembrane helix</keyword>
<keyword evidence="6" id="KW-0732">Signal</keyword>
<dbReference type="CDD" id="cd19051">
    <property type="entry name" value="LGIC_TM_cation"/>
    <property type="match status" value="1"/>
</dbReference>
<feature type="domain" description="Neurotransmitter-gated ion-channel ligand-binding" evidence="7">
    <location>
        <begin position="37"/>
        <end position="185"/>
    </location>
</feature>
<evidence type="ECO:0000256" key="1">
    <source>
        <dbReference type="ARBA" id="ARBA00004141"/>
    </source>
</evidence>
<proteinExistence type="predicted"/>
<evidence type="ECO:0000313" key="9">
    <source>
        <dbReference type="Proteomes" id="UP001634394"/>
    </source>
</evidence>
<dbReference type="InterPro" id="IPR036734">
    <property type="entry name" value="Neur_chan_lig-bd_sf"/>
</dbReference>
<feature type="transmembrane region" description="Helical" evidence="5">
    <location>
        <begin position="353"/>
        <end position="373"/>
    </location>
</feature>
<evidence type="ECO:0000256" key="2">
    <source>
        <dbReference type="ARBA" id="ARBA00022692"/>
    </source>
</evidence>
<dbReference type="Gene3D" id="2.70.170.10">
    <property type="entry name" value="Neurotransmitter-gated ion-channel ligand-binding domain"/>
    <property type="match status" value="1"/>
</dbReference>
<feature type="signal peptide" evidence="6">
    <location>
        <begin position="1"/>
        <end position="22"/>
    </location>
</feature>
<organism evidence="8 9">
    <name type="scientific">Sinanodonta woodiana</name>
    <name type="common">Chinese pond mussel</name>
    <name type="synonym">Anodonta woodiana</name>
    <dbReference type="NCBI Taxonomy" id="1069815"/>
    <lineage>
        <taxon>Eukaryota</taxon>
        <taxon>Metazoa</taxon>
        <taxon>Spiralia</taxon>
        <taxon>Lophotrochozoa</taxon>
        <taxon>Mollusca</taxon>
        <taxon>Bivalvia</taxon>
        <taxon>Autobranchia</taxon>
        <taxon>Heteroconchia</taxon>
        <taxon>Palaeoheterodonta</taxon>
        <taxon>Unionida</taxon>
        <taxon>Unionoidea</taxon>
        <taxon>Unionidae</taxon>
        <taxon>Unioninae</taxon>
        <taxon>Sinanodonta</taxon>
    </lineage>
</organism>
<evidence type="ECO:0000313" key="8">
    <source>
        <dbReference type="EMBL" id="KAL3868240.1"/>
    </source>
</evidence>
<dbReference type="InterPro" id="IPR006201">
    <property type="entry name" value="Neur_channel"/>
</dbReference>
<evidence type="ECO:0000256" key="4">
    <source>
        <dbReference type="ARBA" id="ARBA00023136"/>
    </source>
</evidence>
<dbReference type="Pfam" id="PF02931">
    <property type="entry name" value="Neur_chan_LBD"/>
    <property type="match status" value="1"/>
</dbReference>
<feature type="transmembrane region" description="Helical" evidence="5">
    <location>
        <begin position="190"/>
        <end position="211"/>
    </location>
</feature>
<keyword evidence="4 5" id="KW-0472">Membrane</keyword>
<dbReference type="InterPro" id="IPR036719">
    <property type="entry name" value="Neuro-gated_channel_TM_sf"/>
</dbReference>
<dbReference type="InterPro" id="IPR006202">
    <property type="entry name" value="Neur_chan_lig-bd"/>
</dbReference>
<dbReference type="Gene3D" id="1.20.58.390">
    <property type="entry name" value="Neurotransmitter-gated ion-channel transmembrane domain"/>
    <property type="match status" value="1"/>
</dbReference>
<evidence type="ECO:0000259" key="7">
    <source>
        <dbReference type="Pfam" id="PF02931"/>
    </source>
</evidence>
<evidence type="ECO:0000256" key="6">
    <source>
        <dbReference type="SAM" id="SignalP"/>
    </source>
</evidence>
<keyword evidence="9" id="KW-1185">Reference proteome</keyword>
<gene>
    <name evidence="8" type="ORF">ACJMK2_041071</name>
</gene>
<protein>
    <recommendedName>
        <fullName evidence="7">Neurotransmitter-gated ion-channel ligand-binding domain-containing protein</fullName>
    </recommendedName>
</protein>
<dbReference type="Proteomes" id="UP001634394">
    <property type="component" value="Unassembled WGS sequence"/>
</dbReference>
<dbReference type="SUPFAM" id="SSF63712">
    <property type="entry name" value="Nicotinic receptor ligand binding domain-like"/>
    <property type="match status" value="1"/>
</dbReference>
<feature type="transmembrane region" description="Helical" evidence="5">
    <location>
        <begin position="248"/>
        <end position="269"/>
    </location>
</feature>
<dbReference type="GO" id="GO:0016020">
    <property type="term" value="C:membrane"/>
    <property type="evidence" value="ECO:0007669"/>
    <property type="project" value="UniProtKB-SubCell"/>
</dbReference>
<name>A0ABD3W6P4_SINWO</name>
<dbReference type="InterPro" id="IPR038050">
    <property type="entry name" value="Neuro_actylchol_rec"/>
</dbReference>
<evidence type="ECO:0000256" key="3">
    <source>
        <dbReference type="ARBA" id="ARBA00022989"/>
    </source>
</evidence>
<feature type="chain" id="PRO_5044747194" description="Neurotransmitter-gated ion-channel ligand-binding domain-containing protein" evidence="6">
    <location>
        <begin position="23"/>
        <end position="390"/>
    </location>
</feature>
<dbReference type="PANTHER" id="PTHR18945">
    <property type="entry name" value="NEUROTRANSMITTER GATED ION CHANNEL"/>
    <property type="match status" value="1"/>
</dbReference>
<comment type="caution">
    <text evidence="8">The sequence shown here is derived from an EMBL/GenBank/DDBJ whole genome shotgun (WGS) entry which is preliminary data.</text>
</comment>
<dbReference type="SUPFAM" id="SSF90112">
    <property type="entry name" value="Neurotransmitter-gated ion-channel transmembrane pore"/>
    <property type="match status" value="1"/>
</dbReference>
<accession>A0ABD3W6P4</accession>
<reference evidence="8 9" key="1">
    <citation type="submission" date="2024-11" db="EMBL/GenBank/DDBJ databases">
        <title>Chromosome-level genome assembly of the freshwater bivalve Anodonta woodiana.</title>
        <authorList>
            <person name="Chen X."/>
        </authorList>
    </citation>
    <scope>NUCLEOTIDE SEQUENCE [LARGE SCALE GENOMIC DNA]</scope>
    <source>
        <strain evidence="8">MN2024</strain>
        <tissue evidence="8">Gills</tissue>
    </source>
</reference>